<dbReference type="EMBL" id="MUYA01000008">
    <property type="protein sequence ID" value="OOR98892.1"/>
    <property type="molecule type" value="Genomic_DNA"/>
</dbReference>
<dbReference type="AlphaFoldDB" id="A0A1T0ARN4"/>
<name>A0A1T0ARN4_9PAST</name>
<accession>A0A1T0ARN4</accession>
<keyword evidence="3" id="KW-1185">Reference proteome</keyword>
<dbReference type="Proteomes" id="UP000190867">
    <property type="component" value="Unassembled WGS sequence"/>
</dbReference>
<dbReference type="RefSeq" id="WP_078237037.1">
    <property type="nucleotide sequence ID" value="NZ_MUYA01000008.1"/>
</dbReference>
<gene>
    <name evidence="2" type="ORF">B0187_06415</name>
</gene>
<evidence type="ECO:0000313" key="3">
    <source>
        <dbReference type="Proteomes" id="UP000190867"/>
    </source>
</evidence>
<evidence type="ECO:0000256" key="1">
    <source>
        <dbReference type="SAM" id="SignalP"/>
    </source>
</evidence>
<dbReference type="STRING" id="734.B0187_06415"/>
<protein>
    <recommendedName>
        <fullName evidence="4">DUF2541 domain-containing protein</fullName>
    </recommendedName>
</protein>
<feature type="chain" id="PRO_5012164961" description="DUF2541 domain-containing protein" evidence="1">
    <location>
        <begin position="23"/>
        <end position="137"/>
    </location>
</feature>
<proteinExistence type="predicted"/>
<evidence type="ECO:0000313" key="2">
    <source>
        <dbReference type="EMBL" id="OOR98892.1"/>
    </source>
</evidence>
<comment type="caution">
    <text evidence="2">The sequence shown here is derived from an EMBL/GenBank/DDBJ whole genome shotgun (WGS) entry which is preliminary data.</text>
</comment>
<organism evidence="2 3">
    <name type="scientific">Haemophilus paracuniculus</name>
    <dbReference type="NCBI Taxonomy" id="734"/>
    <lineage>
        <taxon>Bacteria</taxon>
        <taxon>Pseudomonadati</taxon>
        <taxon>Pseudomonadota</taxon>
        <taxon>Gammaproteobacteria</taxon>
        <taxon>Pasteurellales</taxon>
        <taxon>Pasteurellaceae</taxon>
        <taxon>Haemophilus</taxon>
    </lineage>
</organism>
<keyword evidence="1" id="KW-0732">Signal</keyword>
<reference evidence="2 3" key="1">
    <citation type="submission" date="2017-02" db="EMBL/GenBank/DDBJ databases">
        <title>Draft genome sequence of Haemophilus paracuniculus CCUG 43573 type strain.</title>
        <authorList>
            <person name="Engstrom-Jakobsson H."/>
            <person name="Salva-Serra F."/>
            <person name="Thorell K."/>
            <person name="Gonzales-Siles L."/>
            <person name="Karlsson R."/>
            <person name="Boulund F."/>
            <person name="Engstrand L."/>
            <person name="Kristiansson E."/>
            <person name="Moore E."/>
        </authorList>
    </citation>
    <scope>NUCLEOTIDE SEQUENCE [LARGE SCALE GENOMIC DNA]</scope>
    <source>
        <strain evidence="2 3">CCUG 43573</strain>
    </source>
</reference>
<feature type="signal peptide" evidence="1">
    <location>
        <begin position="1"/>
        <end position="22"/>
    </location>
</feature>
<evidence type="ECO:0008006" key="4">
    <source>
        <dbReference type="Google" id="ProtNLM"/>
    </source>
</evidence>
<sequence>MKKKLCLSLMLMLPVFASNTFAKNWKPDGSYSNRDYNLNIDFRKKEVSIGSNICWLNGRLTQSKKNSSQFIVKVDYADGMVCPDIKTLTITVLDGQEWNNKAKTLKVSHKIDKNAVGYAQYSHRDRVNFSGYYTYTD</sequence>